<dbReference type="AlphaFoldDB" id="A0A3N6P5U9"/>
<keyword evidence="4 7" id="KW-0808">Transferase</keyword>
<dbReference type="InterPro" id="IPR029063">
    <property type="entry name" value="SAM-dependent_MTases_sf"/>
</dbReference>
<dbReference type="RefSeq" id="WP_124196356.1">
    <property type="nucleotide sequence ID" value="NZ_REGA01000013.1"/>
</dbReference>
<evidence type="ECO:0000256" key="5">
    <source>
        <dbReference type="ARBA" id="ARBA00022691"/>
    </source>
</evidence>
<evidence type="ECO:0000256" key="3">
    <source>
        <dbReference type="ARBA" id="ARBA00022603"/>
    </source>
</evidence>
<evidence type="ECO:0000256" key="2">
    <source>
        <dbReference type="ARBA" id="ARBA00012534"/>
    </source>
</evidence>
<protein>
    <recommendedName>
        <fullName evidence="2">protein-glutamate O-methyltransferase</fullName>
        <ecNumber evidence="2">2.1.1.80</ecNumber>
    </recommendedName>
</protein>
<dbReference type="SUPFAM" id="SSF47757">
    <property type="entry name" value="Chemotaxis receptor methyltransferase CheR, N-terminal domain"/>
    <property type="match status" value="1"/>
</dbReference>
<dbReference type="SUPFAM" id="SSF53335">
    <property type="entry name" value="S-adenosyl-L-methionine-dependent methyltransferases"/>
    <property type="match status" value="1"/>
</dbReference>
<dbReference type="InterPro" id="IPR000780">
    <property type="entry name" value="CheR_MeTrfase"/>
</dbReference>
<dbReference type="Gene3D" id="3.40.50.150">
    <property type="entry name" value="Vaccinia Virus protein VP39"/>
    <property type="match status" value="1"/>
</dbReference>
<dbReference type="InterPro" id="IPR036804">
    <property type="entry name" value="CheR_N_sf"/>
</dbReference>
<dbReference type="GO" id="GO:0032259">
    <property type="term" value="P:methylation"/>
    <property type="evidence" value="ECO:0007669"/>
    <property type="project" value="UniProtKB-KW"/>
</dbReference>
<dbReference type="Pfam" id="PF03705">
    <property type="entry name" value="CheR_N"/>
    <property type="match status" value="1"/>
</dbReference>
<dbReference type="PANTHER" id="PTHR24422">
    <property type="entry name" value="CHEMOTAXIS PROTEIN METHYLTRANSFERASE"/>
    <property type="match status" value="1"/>
</dbReference>
<keyword evidence="5" id="KW-0949">S-adenosyl-L-methionine</keyword>
<name>A0A3N6P5U9_NATCH</name>
<keyword evidence="8" id="KW-1185">Reference proteome</keyword>
<evidence type="ECO:0000313" key="8">
    <source>
        <dbReference type="Proteomes" id="UP000282323"/>
    </source>
</evidence>
<keyword evidence="3 7" id="KW-0489">Methyltransferase</keyword>
<dbReference type="PROSITE" id="PS50123">
    <property type="entry name" value="CHER"/>
    <property type="match status" value="1"/>
</dbReference>
<dbReference type="PANTHER" id="PTHR24422:SF10">
    <property type="entry name" value="CHEMOTAXIS PROTEIN METHYLTRANSFERASE 2"/>
    <property type="match status" value="1"/>
</dbReference>
<proteinExistence type="predicted"/>
<dbReference type="EC" id="2.1.1.80" evidence="2"/>
<dbReference type="PRINTS" id="PR00996">
    <property type="entry name" value="CHERMTFRASE"/>
</dbReference>
<evidence type="ECO:0000259" key="6">
    <source>
        <dbReference type="PROSITE" id="PS50123"/>
    </source>
</evidence>
<dbReference type="OrthoDB" id="10657at2157"/>
<feature type="domain" description="CheR-type methyltransferase" evidence="6">
    <location>
        <begin position="1"/>
        <end position="271"/>
    </location>
</feature>
<dbReference type="Gene3D" id="1.10.155.10">
    <property type="entry name" value="Chemotaxis receptor methyltransferase CheR, N-terminal domain"/>
    <property type="match status" value="1"/>
</dbReference>
<organism evidence="7 8">
    <name type="scientific">Natrarchaeobius chitinivorans</name>
    <dbReference type="NCBI Taxonomy" id="1679083"/>
    <lineage>
        <taxon>Archaea</taxon>
        <taxon>Methanobacteriati</taxon>
        <taxon>Methanobacteriota</taxon>
        <taxon>Stenosarchaea group</taxon>
        <taxon>Halobacteria</taxon>
        <taxon>Halobacteriales</taxon>
        <taxon>Natrialbaceae</taxon>
        <taxon>Natrarchaeobius</taxon>
    </lineage>
</organism>
<dbReference type="Proteomes" id="UP000282323">
    <property type="component" value="Unassembled WGS sequence"/>
</dbReference>
<evidence type="ECO:0000256" key="4">
    <source>
        <dbReference type="ARBA" id="ARBA00022679"/>
    </source>
</evidence>
<dbReference type="SMART" id="SM00138">
    <property type="entry name" value="MeTrc"/>
    <property type="match status" value="1"/>
</dbReference>
<accession>A0A3N6P5U9</accession>
<comment type="catalytic activity">
    <reaction evidence="1">
        <text>L-glutamyl-[protein] + S-adenosyl-L-methionine = [protein]-L-glutamate 5-O-methyl ester + S-adenosyl-L-homocysteine</text>
        <dbReference type="Rhea" id="RHEA:24452"/>
        <dbReference type="Rhea" id="RHEA-COMP:10208"/>
        <dbReference type="Rhea" id="RHEA-COMP:10311"/>
        <dbReference type="ChEBI" id="CHEBI:29973"/>
        <dbReference type="ChEBI" id="CHEBI:57856"/>
        <dbReference type="ChEBI" id="CHEBI:59789"/>
        <dbReference type="ChEBI" id="CHEBI:82795"/>
        <dbReference type="EC" id="2.1.1.80"/>
    </reaction>
</comment>
<dbReference type="EMBL" id="REGA01000013">
    <property type="protein sequence ID" value="RQG93579.1"/>
    <property type="molecule type" value="Genomic_DNA"/>
</dbReference>
<dbReference type="Pfam" id="PF01739">
    <property type="entry name" value="CheR"/>
    <property type="match status" value="1"/>
</dbReference>
<evidence type="ECO:0000256" key="1">
    <source>
        <dbReference type="ARBA" id="ARBA00001541"/>
    </source>
</evidence>
<sequence>MTSDDSFTLLLEYMERELEFITSHYNDSYLDRRITARMRRTDCDDYREYLEHVRNDPDEQTSLLDSLSINVTGFFRNPGVWDGIREVLRTLSQSQRRIDIWSAACADGREPYSLSMLVHDDPGIDESAVSILATDISRDALEVARRGEYADSRTTDLSDELSYLPDFRQYVDYDSTAGTYRIDDRITDLVSFERHDLISGASKSGFDLVTCRNLFIYIDTDHKESMIRTISDSLREDGYFVIGKSETIPPGLKSIFSPSDNRNRIYRKVDDNS</sequence>
<reference evidence="7 8" key="1">
    <citation type="submission" date="2018-10" db="EMBL/GenBank/DDBJ databases">
        <title>Natrarchaeobius chitinivorans gen. nov., sp. nov., and Natrarchaeobius haloalkaliphilus sp. nov., alkaliphilic, chitin-utilizing haloarchaea from hypersaline alkaline lakes.</title>
        <authorList>
            <person name="Sorokin D.Y."/>
            <person name="Elcheninov A.G."/>
            <person name="Kostrikina N.A."/>
            <person name="Bale N.J."/>
            <person name="Sinninghe Damste J.S."/>
            <person name="Khijniak T.V."/>
            <person name="Kublanov I.V."/>
            <person name="Toshchakov S.V."/>
        </authorList>
    </citation>
    <scope>NUCLEOTIDE SEQUENCE [LARGE SCALE GENOMIC DNA]</scope>
    <source>
        <strain evidence="7 8">AArcht4T</strain>
    </source>
</reference>
<comment type="caution">
    <text evidence="7">The sequence shown here is derived from an EMBL/GenBank/DDBJ whole genome shotgun (WGS) entry which is preliminary data.</text>
</comment>
<dbReference type="InterPro" id="IPR050903">
    <property type="entry name" value="Bact_Chemotaxis_MeTrfase"/>
</dbReference>
<evidence type="ECO:0000313" key="7">
    <source>
        <dbReference type="EMBL" id="RQG93579.1"/>
    </source>
</evidence>
<dbReference type="GO" id="GO:0008983">
    <property type="term" value="F:protein-glutamate O-methyltransferase activity"/>
    <property type="evidence" value="ECO:0007669"/>
    <property type="project" value="UniProtKB-EC"/>
</dbReference>
<gene>
    <name evidence="7" type="ORF">EA473_14730</name>
</gene>
<dbReference type="InterPro" id="IPR022641">
    <property type="entry name" value="CheR_N"/>
</dbReference>
<dbReference type="InterPro" id="IPR022642">
    <property type="entry name" value="CheR_C"/>
</dbReference>